<dbReference type="AlphaFoldDB" id="A0A2N9YEU0"/>
<evidence type="ECO:0000313" key="3">
    <source>
        <dbReference type="Proteomes" id="UP000234271"/>
    </source>
</evidence>
<accession>A0A2N9YEU0</accession>
<dbReference type="OrthoDB" id="9803010at2"/>
<reference evidence="3" key="1">
    <citation type="submission" date="2016-12" db="EMBL/GenBank/DDBJ databases">
        <title>Complete Genome Sequence of Beggiatoa leptomitiformis D-401.</title>
        <authorList>
            <person name="Fomenkov A."/>
            <person name="Vincze T."/>
            <person name="Grabovich M."/>
            <person name="Anton B.P."/>
            <person name="Dubinina G."/>
            <person name="Orlova M."/>
            <person name="Belousova E."/>
            <person name="Roberts R.J."/>
        </authorList>
    </citation>
    <scope>NUCLEOTIDE SEQUENCE [LARGE SCALE GENOMIC DNA]</scope>
    <source>
        <strain evidence="3">D-401</strain>
    </source>
</reference>
<dbReference type="Proteomes" id="UP000234271">
    <property type="component" value="Chromosome"/>
</dbReference>
<evidence type="ECO:0000259" key="1">
    <source>
        <dbReference type="Pfam" id="PF16363"/>
    </source>
</evidence>
<dbReference type="Pfam" id="PF16363">
    <property type="entry name" value="GDP_Man_Dehyd"/>
    <property type="match status" value="1"/>
</dbReference>
<gene>
    <name evidence="2" type="ORF">BLE401_09635</name>
</gene>
<dbReference type="InterPro" id="IPR036291">
    <property type="entry name" value="NAD(P)-bd_dom_sf"/>
</dbReference>
<dbReference type="STRING" id="288004.AL038_14615"/>
<dbReference type="InterPro" id="IPR016040">
    <property type="entry name" value="NAD(P)-bd_dom"/>
</dbReference>
<dbReference type="EMBL" id="CP018889">
    <property type="protein sequence ID" value="AUI68935.1"/>
    <property type="molecule type" value="Genomic_DNA"/>
</dbReference>
<dbReference type="RefSeq" id="WP_062154044.1">
    <property type="nucleotide sequence ID" value="NZ_CP012373.2"/>
</dbReference>
<dbReference type="KEGG" id="blep:AL038_14615"/>
<feature type="domain" description="NAD(P)-binding" evidence="1">
    <location>
        <begin position="5"/>
        <end position="326"/>
    </location>
</feature>
<name>A0A2N9YEU0_9GAMM</name>
<organism evidence="2 3">
    <name type="scientific">Beggiatoa leptomitoformis</name>
    <dbReference type="NCBI Taxonomy" id="288004"/>
    <lineage>
        <taxon>Bacteria</taxon>
        <taxon>Pseudomonadati</taxon>
        <taxon>Pseudomonadota</taxon>
        <taxon>Gammaproteobacteria</taxon>
        <taxon>Thiotrichales</taxon>
        <taxon>Thiotrichaceae</taxon>
        <taxon>Beggiatoa</taxon>
    </lineage>
</organism>
<protein>
    <submittedName>
        <fullName evidence="2">NAD-dependent epimerase/dehydratase family protein</fullName>
    </submittedName>
</protein>
<dbReference type="Gene3D" id="3.40.50.720">
    <property type="entry name" value="NAD(P)-binding Rossmann-like Domain"/>
    <property type="match status" value="1"/>
</dbReference>
<keyword evidence="3" id="KW-1185">Reference proteome</keyword>
<sequence>MKTMLITGGAGFIGVNAAFIFAQKGWKVTILDNLSRKGTPNNLAWLKQQVAIDFKQVDVRDYPALVSVFQQQSYDVVLHLAAQVAVTTSVTNPREDFEINALGTFNVLEAVRQHAPNAFVLYASTNKVFGKMEHLGTVERNGRYEYANLPHGVDETQLLDFHSPYGCSKGAADQYMIDYSRIYGIKTTVFRQSCIYGQRQFGVEDQGWVAWFIIASVLNKPITIYGDGKQIRDVLHVDDLVSAYESAINAPDKACGQAFNVGGGVNNTMSLLELIALLEQGLGKKIPLTFDAWRPGDQPVFVCNLNKIQTTLGWTPQISTTQGVNKLIQWVRDNVNLFE</sequence>
<evidence type="ECO:0000313" key="2">
    <source>
        <dbReference type="EMBL" id="AUI68935.1"/>
    </source>
</evidence>
<proteinExistence type="predicted"/>
<dbReference type="SUPFAM" id="SSF51735">
    <property type="entry name" value="NAD(P)-binding Rossmann-fold domains"/>
    <property type="match status" value="1"/>
</dbReference>
<dbReference type="PANTHER" id="PTHR43000">
    <property type="entry name" value="DTDP-D-GLUCOSE 4,6-DEHYDRATASE-RELATED"/>
    <property type="match status" value="1"/>
</dbReference>